<evidence type="ECO:0000313" key="8">
    <source>
        <dbReference type="EMBL" id="KAJ3738290.1"/>
    </source>
</evidence>
<dbReference type="EMBL" id="JANVFU010000067">
    <property type="protein sequence ID" value="KAJ3738290.1"/>
    <property type="molecule type" value="Genomic_DNA"/>
</dbReference>
<feature type="transmembrane region" description="Helical" evidence="7">
    <location>
        <begin position="93"/>
        <end position="115"/>
    </location>
</feature>
<reference evidence="8 9" key="1">
    <citation type="journal article" date="2023" name="Proc. Natl. Acad. Sci. U.S.A.">
        <title>A global phylogenomic analysis of the shiitake genus Lentinula.</title>
        <authorList>
            <person name="Sierra-Patev S."/>
            <person name="Min B."/>
            <person name="Naranjo-Ortiz M."/>
            <person name="Looney B."/>
            <person name="Konkel Z."/>
            <person name="Slot J.C."/>
            <person name="Sakamoto Y."/>
            <person name="Steenwyk J.L."/>
            <person name="Rokas A."/>
            <person name="Carro J."/>
            <person name="Camarero S."/>
            <person name="Ferreira P."/>
            <person name="Molpeceres G."/>
            <person name="Ruiz-Duenas F.J."/>
            <person name="Serrano A."/>
            <person name="Henrissat B."/>
            <person name="Drula E."/>
            <person name="Hughes K.W."/>
            <person name="Mata J.L."/>
            <person name="Ishikawa N.K."/>
            <person name="Vargas-Isla R."/>
            <person name="Ushijima S."/>
            <person name="Smith C.A."/>
            <person name="Donoghue J."/>
            <person name="Ahrendt S."/>
            <person name="Andreopoulos W."/>
            <person name="He G."/>
            <person name="LaButti K."/>
            <person name="Lipzen A."/>
            <person name="Ng V."/>
            <person name="Riley R."/>
            <person name="Sandor L."/>
            <person name="Barry K."/>
            <person name="Martinez A.T."/>
            <person name="Xiao Y."/>
            <person name="Gibbons J.G."/>
            <person name="Terashima K."/>
            <person name="Grigoriev I.V."/>
            <person name="Hibbett D."/>
        </authorList>
    </citation>
    <scope>NUCLEOTIDE SEQUENCE [LARGE SCALE GENOMIC DNA]</scope>
    <source>
        <strain evidence="8 9">TFB7810</strain>
    </source>
</reference>
<feature type="transmembrane region" description="Helical" evidence="7">
    <location>
        <begin position="61"/>
        <end position="81"/>
    </location>
</feature>
<evidence type="ECO:0000256" key="6">
    <source>
        <dbReference type="RuleBase" id="RU000471"/>
    </source>
</evidence>
<evidence type="ECO:0000256" key="7">
    <source>
        <dbReference type="SAM" id="Phobius"/>
    </source>
</evidence>
<evidence type="ECO:0000256" key="4">
    <source>
        <dbReference type="ARBA" id="ARBA00022989"/>
    </source>
</evidence>
<evidence type="ECO:0000256" key="3">
    <source>
        <dbReference type="ARBA" id="ARBA00022692"/>
    </source>
</evidence>
<dbReference type="GO" id="GO:0005743">
    <property type="term" value="C:mitochondrial inner membrane"/>
    <property type="evidence" value="ECO:0007669"/>
    <property type="project" value="UniProtKB-SubCell"/>
</dbReference>
<keyword evidence="3 6" id="KW-0812">Transmembrane</keyword>
<feature type="transmembrane region" description="Helical" evidence="7">
    <location>
        <begin position="18"/>
        <end position="41"/>
    </location>
</feature>
<keyword evidence="9" id="KW-1185">Reference proteome</keyword>
<dbReference type="PANTHER" id="PTHR11432:SF3">
    <property type="entry name" value="NADH-UBIQUINONE OXIDOREDUCTASE CHAIN 1"/>
    <property type="match status" value="1"/>
</dbReference>
<evidence type="ECO:0000256" key="2">
    <source>
        <dbReference type="ARBA" id="ARBA00010535"/>
    </source>
</evidence>
<name>A0A9W8NPS9_9AGAR</name>
<comment type="similarity">
    <text evidence="2 6">Belongs to the complex I subunit 1 family.</text>
</comment>
<comment type="caution">
    <text evidence="8">The sequence shown here is derived from an EMBL/GenBank/DDBJ whole genome shotgun (WGS) entry which is preliminary data.</text>
</comment>
<keyword evidence="4 7" id="KW-1133">Transmembrane helix</keyword>
<accession>A0A9W8NPS9</accession>
<comment type="subcellular location">
    <subcellularLocation>
        <location evidence="1">Membrane</location>
        <topology evidence="1">Multi-pass membrane protein</topology>
    </subcellularLocation>
    <subcellularLocation>
        <location evidence="6">Mitochondrion inner membrane</location>
        <topology evidence="6">Multi-pass membrane protein</topology>
    </subcellularLocation>
</comment>
<organism evidence="8 9">
    <name type="scientific">Lentinula detonsa</name>
    <dbReference type="NCBI Taxonomy" id="2804962"/>
    <lineage>
        <taxon>Eukaryota</taxon>
        <taxon>Fungi</taxon>
        <taxon>Dikarya</taxon>
        <taxon>Basidiomycota</taxon>
        <taxon>Agaricomycotina</taxon>
        <taxon>Agaricomycetes</taxon>
        <taxon>Agaricomycetidae</taxon>
        <taxon>Agaricales</taxon>
        <taxon>Marasmiineae</taxon>
        <taxon>Omphalotaceae</taxon>
        <taxon>Lentinula</taxon>
    </lineage>
</organism>
<dbReference type="InterPro" id="IPR001694">
    <property type="entry name" value="NADH_UbQ_OxRdtase_su1/FPO"/>
</dbReference>
<gene>
    <name evidence="8" type="ORF">DFH05DRAFT_1614482</name>
</gene>
<proteinExistence type="inferred from homology"/>
<dbReference type="AlphaFoldDB" id="A0A9W8NPS9"/>
<dbReference type="Proteomes" id="UP001142393">
    <property type="component" value="Unassembled WGS sequence"/>
</dbReference>
<sequence length="120" mass="13571">MESELVSGFMTEHSSVPFVFFFLGEYSSIVLFSCITSILFLGGYNMPEVFVNDSIFNLQSIFLGIKTCFPCFLFVLVRATLPRLRYDQLIDLCWLNLLPVAVALIILVPSILVAFDIVPY</sequence>
<dbReference type="GO" id="GO:0003954">
    <property type="term" value="F:NADH dehydrogenase activity"/>
    <property type="evidence" value="ECO:0007669"/>
    <property type="project" value="TreeGrafter"/>
</dbReference>
<evidence type="ECO:0000256" key="5">
    <source>
        <dbReference type="ARBA" id="ARBA00023136"/>
    </source>
</evidence>
<dbReference type="Pfam" id="PF00146">
    <property type="entry name" value="NADHdh"/>
    <property type="match status" value="1"/>
</dbReference>
<protein>
    <submittedName>
        <fullName evidence="8">NADH dehydrogenase subunit 1</fullName>
    </submittedName>
</protein>
<dbReference type="GO" id="GO:0009060">
    <property type="term" value="P:aerobic respiration"/>
    <property type="evidence" value="ECO:0007669"/>
    <property type="project" value="TreeGrafter"/>
</dbReference>
<dbReference type="PANTHER" id="PTHR11432">
    <property type="entry name" value="NADH DEHYDROGENASE SUBUNIT 1"/>
    <property type="match status" value="1"/>
</dbReference>
<evidence type="ECO:0000256" key="1">
    <source>
        <dbReference type="ARBA" id="ARBA00004141"/>
    </source>
</evidence>
<keyword evidence="6" id="KW-0520">NAD</keyword>
<keyword evidence="5 7" id="KW-0472">Membrane</keyword>
<evidence type="ECO:0000313" key="9">
    <source>
        <dbReference type="Proteomes" id="UP001142393"/>
    </source>
</evidence>